<reference evidence="2 3" key="1">
    <citation type="journal article" date="2014" name="Agronomy (Basel)">
        <title>A Draft Genome Sequence for Ensete ventricosum, the Drought-Tolerant Tree Against Hunger.</title>
        <authorList>
            <person name="Harrison J."/>
            <person name="Moore K.A."/>
            <person name="Paszkiewicz K."/>
            <person name="Jones T."/>
            <person name="Grant M."/>
            <person name="Ambacheew D."/>
            <person name="Muzemil S."/>
            <person name="Studholme D.J."/>
        </authorList>
    </citation>
    <scope>NUCLEOTIDE SEQUENCE [LARGE SCALE GENOMIC DNA]</scope>
</reference>
<evidence type="ECO:0000256" key="1">
    <source>
        <dbReference type="SAM" id="MobiDB-lite"/>
    </source>
</evidence>
<feature type="compositionally biased region" description="Basic and acidic residues" evidence="1">
    <location>
        <begin position="56"/>
        <end position="70"/>
    </location>
</feature>
<proteinExistence type="predicted"/>
<feature type="region of interest" description="Disordered" evidence="1">
    <location>
        <begin position="49"/>
        <end position="108"/>
    </location>
</feature>
<comment type="caution">
    <text evidence="2">The sequence shown here is derived from an EMBL/GenBank/DDBJ whole genome shotgun (WGS) entry which is preliminary data.</text>
</comment>
<sequence length="108" mass="11574">MRNLAGPVLDDDVPVLAYRSSLLRVGLGRSGIGLRLEMMLFVRHDRCRNNIKTTKSRSENTTRAHRDGKTEGSGNGTQGSVPDRGDGGAEARNVAGTGNRGADRGRVL</sequence>
<organism evidence="2 3">
    <name type="scientific">Ensete ventricosum</name>
    <name type="common">Abyssinian banana</name>
    <name type="synonym">Musa ensete</name>
    <dbReference type="NCBI Taxonomy" id="4639"/>
    <lineage>
        <taxon>Eukaryota</taxon>
        <taxon>Viridiplantae</taxon>
        <taxon>Streptophyta</taxon>
        <taxon>Embryophyta</taxon>
        <taxon>Tracheophyta</taxon>
        <taxon>Spermatophyta</taxon>
        <taxon>Magnoliopsida</taxon>
        <taxon>Liliopsida</taxon>
        <taxon>Zingiberales</taxon>
        <taxon>Musaceae</taxon>
        <taxon>Ensete</taxon>
    </lineage>
</organism>
<name>A0A444EEL3_ENSVE</name>
<dbReference type="EMBL" id="AMZH03005598">
    <property type="protein sequence ID" value="RRT66008.1"/>
    <property type="molecule type" value="Genomic_DNA"/>
</dbReference>
<dbReference type="AlphaFoldDB" id="A0A444EEL3"/>
<protein>
    <submittedName>
        <fullName evidence="2">Uncharacterized protein</fullName>
    </submittedName>
</protein>
<evidence type="ECO:0000313" key="2">
    <source>
        <dbReference type="EMBL" id="RRT66008.1"/>
    </source>
</evidence>
<gene>
    <name evidence="2" type="ORF">B296_00006668</name>
</gene>
<accession>A0A444EEL3</accession>
<evidence type="ECO:0000313" key="3">
    <source>
        <dbReference type="Proteomes" id="UP000287651"/>
    </source>
</evidence>
<dbReference type="Proteomes" id="UP000287651">
    <property type="component" value="Unassembled WGS sequence"/>
</dbReference>